<dbReference type="AlphaFoldDB" id="A0AAV4LXM2"/>
<protein>
    <submittedName>
        <fullName evidence="1">Uncharacterized protein</fullName>
    </submittedName>
</protein>
<name>A0AAV4LXM2_BABCB</name>
<gene>
    <name evidence="1" type="ORF">BcabD6B2_41830</name>
</gene>
<dbReference type="GeneID" id="94196229"/>
<proteinExistence type="predicted"/>
<sequence>MATPIDVGEGLVVEGKTAEEYLGAPFLFTVTIWPLCDLRVIIVRYVFGFVFEPRHEGVLAGGEDGLGEALGTGLNLRFNLANLWRKLGGIVDATVLGNQLLKLSGDIRSALHSCEDRAKVRPDFIGNITFIRILKLTFKTFFHLTHYCIKILMILPLPLNFPKLLYFLRNPFKHPRPPPVTLGQLTDNTINILFISTVILNGTIFTKSLQHPYRKRYSRVAQPMRRHVGRSDSSAGDFRSAVTTPVIPNEVLQSLGQLGNKASTTTRTVQSAYNLLKPRTKPGAKTFNFTKQALNLLG</sequence>
<accession>A0AAV4LXM2</accession>
<comment type="caution">
    <text evidence="1">The sequence shown here is derived from an EMBL/GenBank/DDBJ whole genome shotgun (WGS) entry which is preliminary data.</text>
</comment>
<reference evidence="1 2" key="1">
    <citation type="submission" date="2021-06" db="EMBL/GenBank/DDBJ databases">
        <title>Genome sequence of Babesia caballi.</title>
        <authorList>
            <person name="Yamagishi J."/>
            <person name="Kidaka T."/>
            <person name="Ochi A."/>
        </authorList>
    </citation>
    <scope>NUCLEOTIDE SEQUENCE [LARGE SCALE GENOMIC DNA]</scope>
    <source>
        <strain evidence="1">USDA-D6B2</strain>
    </source>
</reference>
<dbReference type="Proteomes" id="UP001497744">
    <property type="component" value="Unassembled WGS sequence"/>
</dbReference>
<keyword evidence="2" id="KW-1185">Reference proteome</keyword>
<organism evidence="1 2">
    <name type="scientific">Babesia caballi</name>
    <dbReference type="NCBI Taxonomy" id="5871"/>
    <lineage>
        <taxon>Eukaryota</taxon>
        <taxon>Sar</taxon>
        <taxon>Alveolata</taxon>
        <taxon>Apicomplexa</taxon>
        <taxon>Aconoidasida</taxon>
        <taxon>Piroplasmida</taxon>
        <taxon>Babesiidae</taxon>
        <taxon>Babesia</taxon>
    </lineage>
</organism>
<evidence type="ECO:0000313" key="2">
    <source>
        <dbReference type="Proteomes" id="UP001497744"/>
    </source>
</evidence>
<dbReference type="RefSeq" id="XP_067716817.1">
    <property type="nucleotide sequence ID" value="XM_067860716.1"/>
</dbReference>
<evidence type="ECO:0000313" key="1">
    <source>
        <dbReference type="EMBL" id="GIX64748.1"/>
    </source>
</evidence>
<dbReference type="EMBL" id="BPLF01000003">
    <property type="protein sequence ID" value="GIX64748.1"/>
    <property type="molecule type" value="Genomic_DNA"/>
</dbReference>